<evidence type="ECO:0000259" key="7">
    <source>
        <dbReference type="PROSITE" id="PS51352"/>
    </source>
</evidence>
<proteinExistence type="predicted"/>
<evidence type="ECO:0000313" key="9">
    <source>
        <dbReference type="Proteomes" id="UP001204524"/>
    </source>
</evidence>
<keyword evidence="5" id="KW-0676">Redox-active center</keyword>
<dbReference type="Gene3D" id="3.40.30.10">
    <property type="entry name" value="Glutaredoxin"/>
    <property type="match status" value="1"/>
</dbReference>
<dbReference type="InterPro" id="IPR050553">
    <property type="entry name" value="Thioredoxin_ResA/DsbE_sf"/>
</dbReference>
<dbReference type="CDD" id="cd02966">
    <property type="entry name" value="TlpA_like_family"/>
    <property type="match status" value="1"/>
</dbReference>
<dbReference type="PROSITE" id="PS00194">
    <property type="entry name" value="THIOREDOXIN_1"/>
    <property type="match status" value="1"/>
</dbReference>
<dbReference type="PANTHER" id="PTHR42852:SF6">
    <property type="entry name" value="THIOL:DISULFIDE INTERCHANGE PROTEIN DSBE"/>
    <property type="match status" value="1"/>
</dbReference>
<feature type="chain" id="PRO_5046113478" evidence="6">
    <location>
        <begin position="21"/>
        <end position="207"/>
    </location>
</feature>
<keyword evidence="6" id="KW-0732">Signal</keyword>
<keyword evidence="3" id="KW-0812">Transmembrane</keyword>
<dbReference type="InterPro" id="IPR013766">
    <property type="entry name" value="Thioredoxin_domain"/>
</dbReference>
<dbReference type="PANTHER" id="PTHR42852">
    <property type="entry name" value="THIOL:DISULFIDE INTERCHANGE PROTEIN DSBE"/>
    <property type="match status" value="1"/>
</dbReference>
<dbReference type="EMBL" id="JANARS010000011">
    <property type="protein sequence ID" value="MCP3424126.1"/>
    <property type="molecule type" value="Genomic_DNA"/>
</dbReference>
<organism evidence="8 9">
    <name type="scientific">Nocardioides pinisoli</name>
    <dbReference type="NCBI Taxonomy" id="2950279"/>
    <lineage>
        <taxon>Bacteria</taxon>
        <taxon>Bacillati</taxon>
        <taxon>Actinomycetota</taxon>
        <taxon>Actinomycetes</taxon>
        <taxon>Propionibacteriales</taxon>
        <taxon>Nocardioidaceae</taxon>
        <taxon>Nocardioides</taxon>
    </lineage>
</organism>
<dbReference type="InterPro" id="IPR000866">
    <property type="entry name" value="AhpC/TSA"/>
</dbReference>
<keyword evidence="9" id="KW-1185">Reference proteome</keyword>
<keyword evidence="4" id="KW-1015">Disulfide bond</keyword>
<dbReference type="SUPFAM" id="SSF52833">
    <property type="entry name" value="Thioredoxin-like"/>
    <property type="match status" value="1"/>
</dbReference>
<evidence type="ECO:0000256" key="6">
    <source>
        <dbReference type="SAM" id="SignalP"/>
    </source>
</evidence>
<dbReference type="Pfam" id="PF00578">
    <property type="entry name" value="AhpC-TSA"/>
    <property type="match status" value="1"/>
</dbReference>
<dbReference type="InterPro" id="IPR036249">
    <property type="entry name" value="Thioredoxin-like_sf"/>
</dbReference>
<dbReference type="PROSITE" id="PS51352">
    <property type="entry name" value="THIOREDOXIN_2"/>
    <property type="match status" value="1"/>
</dbReference>
<keyword evidence="3" id="KW-0735">Signal-anchor</keyword>
<feature type="domain" description="Thioredoxin" evidence="7">
    <location>
        <begin position="61"/>
        <end position="204"/>
    </location>
</feature>
<dbReference type="RefSeq" id="WP_254183285.1">
    <property type="nucleotide sequence ID" value="NZ_JANARS010000011.1"/>
</dbReference>
<evidence type="ECO:0000256" key="4">
    <source>
        <dbReference type="ARBA" id="ARBA00023157"/>
    </source>
</evidence>
<comment type="caution">
    <text evidence="8">The sequence shown here is derived from an EMBL/GenBank/DDBJ whole genome shotgun (WGS) entry which is preliminary data.</text>
</comment>
<evidence type="ECO:0000256" key="2">
    <source>
        <dbReference type="ARBA" id="ARBA00022748"/>
    </source>
</evidence>
<feature type="signal peptide" evidence="6">
    <location>
        <begin position="1"/>
        <end position="20"/>
    </location>
</feature>
<evidence type="ECO:0000256" key="1">
    <source>
        <dbReference type="ARBA" id="ARBA00004196"/>
    </source>
</evidence>
<evidence type="ECO:0000256" key="3">
    <source>
        <dbReference type="ARBA" id="ARBA00022968"/>
    </source>
</evidence>
<name>A0ABT1L277_9ACTN</name>
<evidence type="ECO:0000256" key="5">
    <source>
        <dbReference type="ARBA" id="ARBA00023284"/>
    </source>
</evidence>
<reference evidence="8 9" key="1">
    <citation type="submission" date="2022-06" db="EMBL/GenBank/DDBJ databases">
        <authorList>
            <person name="So Y."/>
        </authorList>
    </citation>
    <scope>NUCLEOTIDE SEQUENCE [LARGE SCALE GENOMIC DNA]</scope>
    <source>
        <strain evidence="8 9">STR3</strain>
    </source>
</reference>
<accession>A0ABT1L277</accession>
<comment type="subcellular location">
    <subcellularLocation>
        <location evidence="1">Cell envelope</location>
    </subcellularLocation>
</comment>
<gene>
    <name evidence="8" type="ORF">NCI01_20180</name>
</gene>
<sequence length="207" mass="21559">MRKLLLALTLAACVAVGALAWSSMSGSGIDVRPPDVDVDTPALREAKARIGMEDCEPGSGEAVEGGLPELTLPCLGGGPDVDLSSLRGPLVINLWQANCEPCREEMPALDAFHQQYGDRVPVLGIDFNDVHPDGALALAEETGATYPSVADPGGELMVEDAFAVARRGLPAFVFIDEDGVVVAQDSGGVESVAEIRAKVAEHLGITL</sequence>
<dbReference type="InterPro" id="IPR017937">
    <property type="entry name" value="Thioredoxin_CS"/>
</dbReference>
<protein>
    <submittedName>
        <fullName evidence="8">TlpA family protein disulfide reductase</fullName>
    </submittedName>
</protein>
<keyword evidence="2" id="KW-0201">Cytochrome c-type biogenesis</keyword>
<evidence type="ECO:0000313" key="8">
    <source>
        <dbReference type="EMBL" id="MCP3424126.1"/>
    </source>
</evidence>
<dbReference type="Proteomes" id="UP001204524">
    <property type="component" value="Unassembled WGS sequence"/>
</dbReference>